<comment type="caution">
    <text evidence="2">The sequence shown here is derived from an EMBL/GenBank/DDBJ whole genome shotgun (WGS) entry which is preliminary data.</text>
</comment>
<proteinExistence type="predicted"/>
<evidence type="ECO:0000313" key="3">
    <source>
        <dbReference type="Proteomes" id="UP000191285"/>
    </source>
</evidence>
<dbReference type="AlphaFoldDB" id="A0A1V6SUR7"/>
<keyword evidence="3" id="KW-1185">Reference proteome</keyword>
<name>A0A1V6SUR7_9EURO</name>
<evidence type="ECO:0000256" key="1">
    <source>
        <dbReference type="SAM" id="Coils"/>
    </source>
</evidence>
<dbReference type="Proteomes" id="UP000191285">
    <property type="component" value="Unassembled WGS sequence"/>
</dbReference>
<feature type="coiled-coil region" evidence="1">
    <location>
        <begin position="272"/>
        <end position="306"/>
    </location>
</feature>
<evidence type="ECO:0000313" key="2">
    <source>
        <dbReference type="EMBL" id="OQE17343.1"/>
    </source>
</evidence>
<reference evidence="3" key="1">
    <citation type="journal article" date="2017" name="Nat. Microbiol.">
        <title>Global analysis of biosynthetic gene clusters reveals vast potential of secondary metabolite production in Penicillium species.</title>
        <authorList>
            <person name="Nielsen J.C."/>
            <person name="Grijseels S."/>
            <person name="Prigent S."/>
            <person name="Ji B."/>
            <person name="Dainat J."/>
            <person name="Nielsen K.F."/>
            <person name="Frisvad J.C."/>
            <person name="Workman M."/>
            <person name="Nielsen J."/>
        </authorList>
    </citation>
    <scope>NUCLEOTIDE SEQUENCE [LARGE SCALE GENOMIC DNA]</scope>
    <source>
        <strain evidence="3">IBT 24891</strain>
    </source>
</reference>
<sequence>MIVFAFTVITLLCNWLIIFSNVKKFFEYLFKKPAVNVKRQASNAKMSNDRSSAKYWNITSRETRRGSPAPSEGNRFVGDTKNNRWNLLEREVTHYIEEMTKLQKHRRAGTMTQAYWDSLQDKQDLNTYSILQRIIQGAGNDRVLEFQEDRKLSNSLPLVVTLIEERLNPIRSQLCDISRKLEEKTETSSVQELQEDRKLSTKLSSVIMLIEERLNPIWCQLDDISQKLEEKTETSSANEDCRSWVNMECGNENKDLDEVIDADSNGDGDLEIDLKTLDRSELEERCEHLQTRIQNMRKALREIQNLFSKEEQYDLRYLS</sequence>
<accession>A0A1V6SUR7</accession>
<protein>
    <submittedName>
        <fullName evidence="2">Uncharacterized protein</fullName>
    </submittedName>
</protein>
<organism evidence="2 3">
    <name type="scientific">Penicillium steckii</name>
    <dbReference type="NCBI Taxonomy" id="303698"/>
    <lineage>
        <taxon>Eukaryota</taxon>
        <taxon>Fungi</taxon>
        <taxon>Dikarya</taxon>
        <taxon>Ascomycota</taxon>
        <taxon>Pezizomycotina</taxon>
        <taxon>Eurotiomycetes</taxon>
        <taxon>Eurotiomycetidae</taxon>
        <taxon>Eurotiales</taxon>
        <taxon>Aspergillaceae</taxon>
        <taxon>Penicillium</taxon>
    </lineage>
</organism>
<keyword evidence="1" id="KW-0175">Coiled coil</keyword>
<dbReference type="EMBL" id="MLKD01000021">
    <property type="protein sequence ID" value="OQE17343.1"/>
    <property type="molecule type" value="Genomic_DNA"/>
</dbReference>
<gene>
    <name evidence="2" type="ORF">PENSTE_c021G04512</name>
</gene>